<organism evidence="2 3">
    <name type="scientific">Ostreococcus tauri</name>
    <name type="common">Marine green alga</name>
    <dbReference type="NCBI Taxonomy" id="70448"/>
    <lineage>
        <taxon>Eukaryota</taxon>
        <taxon>Viridiplantae</taxon>
        <taxon>Chlorophyta</taxon>
        <taxon>Mamiellophyceae</taxon>
        <taxon>Mamiellales</taxon>
        <taxon>Bathycoccaceae</taxon>
        <taxon>Ostreococcus</taxon>
    </lineage>
</organism>
<feature type="compositionally biased region" description="Basic and acidic residues" evidence="1">
    <location>
        <begin position="35"/>
        <end position="57"/>
    </location>
</feature>
<sequence length="157" mass="18131">MSSKWTGGPQAAEVGDGVVDATARDCARAAPRHVQTQEDRRRLEDFEKRADPNDKEQMSLLEEMKAHTEKLEKMREFEDPRLSFTTPEFKEAQRIFQENYKKNFGRPVEYGMVKKYPWSTPTLMKLDVPVDVDGNPWPLDAEGNPILKDEPEEDEFA</sequence>
<comment type="caution">
    <text evidence="2">The sequence shown here is derived from an EMBL/GenBank/DDBJ whole genome shotgun (WGS) entry which is preliminary data.</text>
</comment>
<protein>
    <submittedName>
        <fullName evidence="2">Unnamed product</fullName>
    </submittedName>
</protein>
<accession>A0A090N3V7</accession>
<evidence type="ECO:0000313" key="3">
    <source>
        <dbReference type="Proteomes" id="UP000009170"/>
    </source>
</evidence>
<keyword evidence="3" id="KW-1185">Reference proteome</keyword>
<name>A0A090N3V7_OSTTA</name>
<dbReference type="Proteomes" id="UP000009170">
    <property type="component" value="Unassembled WGS sequence"/>
</dbReference>
<evidence type="ECO:0000313" key="2">
    <source>
        <dbReference type="EMBL" id="CEF98788.1"/>
    </source>
</evidence>
<reference evidence="3" key="1">
    <citation type="journal article" date="2006" name="Proc. Natl. Acad. Sci. U.S.A.">
        <title>Genome analysis of the smallest free-living eukaryote Ostreococcus tauri unveils many unique features.</title>
        <authorList>
            <person name="Derelle E."/>
            <person name="Ferraz C."/>
            <person name="Rombauts S."/>
            <person name="Rouze P."/>
            <person name="Worden A.Z."/>
            <person name="Robbens S."/>
            <person name="Partensky F."/>
            <person name="Degroeve S."/>
            <person name="Echeynie S."/>
            <person name="Cooke R."/>
            <person name="Saeys Y."/>
            <person name="Wuyts J."/>
            <person name="Jabbari K."/>
            <person name="Bowler C."/>
            <person name="Panaud O."/>
            <person name="Piegu B."/>
            <person name="Ball S.G."/>
            <person name="Ral J.-P."/>
            <person name="Bouget F.-Y."/>
            <person name="Piganeau G."/>
            <person name="De Baets B."/>
            <person name="Picard A."/>
            <person name="Delseny M."/>
            <person name="Demaille J."/>
            <person name="Van de Peer Y."/>
            <person name="Moreau H."/>
        </authorList>
    </citation>
    <scope>NUCLEOTIDE SEQUENCE [LARGE SCALE GENOMIC DNA]</scope>
    <source>
        <strain evidence="3">OTTH 0595 / CCAP 157/2 / RCC745</strain>
    </source>
</reference>
<evidence type="ECO:0000256" key="1">
    <source>
        <dbReference type="SAM" id="MobiDB-lite"/>
    </source>
</evidence>
<gene>
    <name evidence="2" type="ORF">OT_ostta07g03250</name>
</gene>
<dbReference type="AlphaFoldDB" id="A0A090N3V7"/>
<reference evidence="2 3" key="2">
    <citation type="journal article" date="2014" name="BMC Genomics">
        <title>An improved genome of the model marine alga Ostreococcus tauri unfolds by assessing Illumina de novo assemblies.</title>
        <authorList>
            <person name="Blanc-Mathieu R."/>
            <person name="Verhelst B."/>
            <person name="Derelle E."/>
            <person name="Rombauts S."/>
            <person name="Bouget F.Y."/>
            <person name="Carre I."/>
            <person name="Chateau A."/>
            <person name="Eyre-Walker A."/>
            <person name="Grimsley N."/>
            <person name="Moreau H."/>
            <person name="Piegu B."/>
            <person name="Rivals E."/>
            <person name="Schackwitz W."/>
            <person name="Van de Peer Y."/>
            <person name="Piganeau G."/>
        </authorList>
    </citation>
    <scope>NUCLEOTIDE SEQUENCE [LARGE SCALE GENOMIC DNA]</scope>
    <source>
        <strain evidence="3">OTTH 0595 / CCAP 157/2 / RCC745</strain>
    </source>
</reference>
<dbReference type="KEGG" id="ota:OT_ostta07g03250"/>
<dbReference type="InParanoid" id="A0A090N3V7"/>
<feature type="region of interest" description="Disordered" evidence="1">
    <location>
        <begin position="135"/>
        <end position="157"/>
    </location>
</feature>
<dbReference type="RefSeq" id="XP_022839466.1">
    <property type="nucleotide sequence ID" value="XM_022983841.1"/>
</dbReference>
<proteinExistence type="predicted"/>
<dbReference type="GeneID" id="9836589"/>
<feature type="region of interest" description="Disordered" evidence="1">
    <location>
        <begin position="26"/>
        <end position="57"/>
    </location>
</feature>
<dbReference type="EMBL" id="CAID01000007">
    <property type="protein sequence ID" value="CEF98788.1"/>
    <property type="molecule type" value="Genomic_DNA"/>
</dbReference>
<dbReference type="OrthoDB" id="564430at2759"/>